<keyword evidence="1" id="KW-0812">Transmembrane</keyword>
<organism evidence="3 4">
    <name type="scientific">Metabacillus halosaccharovorans</name>
    <dbReference type="NCBI Taxonomy" id="930124"/>
    <lineage>
        <taxon>Bacteria</taxon>
        <taxon>Bacillati</taxon>
        <taxon>Bacillota</taxon>
        <taxon>Bacilli</taxon>
        <taxon>Bacillales</taxon>
        <taxon>Bacillaceae</taxon>
        <taxon>Metabacillus</taxon>
    </lineage>
</organism>
<name>A0ABT3DHD1_9BACI</name>
<keyword evidence="4" id="KW-1185">Reference proteome</keyword>
<accession>A0ABT3DHD1</accession>
<evidence type="ECO:0000313" key="4">
    <source>
        <dbReference type="Proteomes" id="UP001526147"/>
    </source>
</evidence>
<proteinExistence type="predicted"/>
<dbReference type="InterPro" id="IPR030832">
    <property type="entry name" value="Acidic_LPXTA"/>
</dbReference>
<gene>
    <name evidence="3" type="ORF">OIH86_12520</name>
</gene>
<comment type="caution">
    <text evidence="3">The sequence shown here is derived from an EMBL/GenBank/DDBJ whole genome shotgun (WGS) entry which is preliminary data.</text>
</comment>
<keyword evidence="1" id="KW-0472">Membrane</keyword>
<evidence type="ECO:0000256" key="1">
    <source>
        <dbReference type="SAM" id="Phobius"/>
    </source>
</evidence>
<dbReference type="EMBL" id="JAOYEY010000038">
    <property type="protein sequence ID" value="MCV9886462.1"/>
    <property type="molecule type" value="Genomic_DNA"/>
</dbReference>
<protein>
    <submittedName>
        <fullName evidence="3">Processed acidic surface protein</fullName>
    </submittedName>
</protein>
<evidence type="ECO:0000256" key="2">
    <source>
        <dbReference type="SAM" id="SignalP"/>
    </source>
</evidence>
<dbReference type="NCBIfam" id="TIGR04383">
    <property type="entry name" value="acidic_w_LPXTA"/>
    <property type="match status" value="1"/>
</dbReference>
<feature type="signal peptide" evidence="2">
    <location>
        <begin position="1"/>
        <end position="21"/>
    </location>
</feature>
<feature type="chain" id="PRO_5047175958" evidence="2">
    <location>
        <begin position="22"/>
        <end position="318"/>
    </location>
</feature>
<keyword evidence="2" id="KW-0732">Signal</keyword>
<sequence length="318" mass="36756">MKKFFVVNLFFLCFLCQTIQAAPPQDEINKILSEINWTQQELTNYLEYYELTLDDFETGDDLRMILGTAITPENLAELLQQYEMNRQELDIVLAEFGETIEDYYFIEDLDVALNFYLDHDGEMAEIEEFLSLIGLTEEEVDALFTHFMELDEKKLEQQMETIMSRLNPYLTMDDMTVLSEAQQDEMIGLFQEIMNALNLKAQFTLVDNNNVETDVTFKQLMNMEELYNNDLLISLYSLHGELILDMRLSEDMLSSEFFIESGIEFAKLGDLAGELTNILHDRLPDTASSIWINLIIGFILVGIGVTGILFIRRGRQVG</sequence>
<keyword evidence="1" id="KW-1133">Transmembrane helix</keyword>
<dbReference type="Proteomes" id="UP001526147">
    <property type="component" value="Unassembled WGS sequence"/>
</dbReference>
<feature type="transmembrane region" description="Helical" evidence="1">
    <location>
        <begin position="290"/>
        <end position="311"/>
    </location>
</feature>
<evidence type="ECO:0000313" key="3">
    <source>
        <dbReference type="EMBL" id="MCV9886462.1"/>
    </source>
</evidence>
<dbReference type="RefSeq" id="WP_264143056.1">
    <property type="nucleotide sequence ID" value="NZ_JAOYEY010000038.1"/>
</dbReference>
<reference evidence="3 4" key="1">
    <citation type="submission" date="2022-10" db="EMBL/GenBank/DDBJ databases">
        <title>Draft genome assembly of moderately radiation resistant bacterium Metabacillus halosaccharovorans.</title>
        <authorList>
            <person name="Pal S."/>
            <person name="Gopinathan A."/>
        </authorList>
    </citation>
    <scope>NUCLEOTIDE SEQUENCE [LARGE SCALE GENOMIC DNA]</scope>
    <source>
        <strain evidence="3 4">VITHBRA001</strain>
    </source>
</reference>